<dbReference type="Gene3D" id="3.40.640.10">
    <property type="entry name" value="Type I PLP-dependent aspartate aminotransferase-like (Major domain)"/>
    <property type="match status" value="1"/>
</dbReference>
<feature type="domain" description="Orn/Lys/Arg decarboxylase C-terminal" evidence="8">
    <location>
        <begin position="383"/>
        <end position="414"/>
    </location>
</feature>
<accession>A0A919NDC5</accession>
<dbReference type="InterPro" id="IPR000310">
    <property type="entry name" value="Orn/Lys/Arg_deCO2ase_major_dom"/>
</dbReference>
<evidence type="ECO:0000259" key="7">
    <source>
        <dbReference type="Pfam" id="PF01276"/>
    </source>
</evidence>
<evidence type="ECO:0000256" key="6">
    <source>
        <dbReference type="SAM" id="MobiDB-lite"/>
    </source>
</evidence>
<evidence type="ECO:0000313" key="10">
    <source>
        <dbReference type="Proteomes" id="UP000629619"/>
    </source>
</evidence>
<keyword evidence="5" id="KW-0456">Lyase</keyword>
<dbReference type="InterPro" id="IPR015424">
    <property type="entry name" value="PyrdxlP-dep_Trfase"/>
</dbReference>
<comment type="similarity">
    <text evidence="2">Belongs to the Orn/Lys/Arg decarboxylase class-I family.</text>
</comment>
<dbReference type="PANTHER" id="PTHR43277">
    <property type="entry name" value="ARGININE DECARBOXYLASE"/>
    <property type="match status" value="1"/>
</dbReference>
<organism evidence="9 10">
    <name type="scientific">Actinoplanes siamensis</name>
    <dbReference type="NCBI Taxonomy" id="1223317"/>
    <lineage>
        <taxon>Bacteria</taxon>
        <taxon>Bacillati</taxon>
        <taxon>Actinomycetota</taxon>
        <taxon>Actinomycetes</taxon>
        <taxon>Micromonosporales</taxon>
        <taxon>Micromonosporaceae</taxon>
        <taxon>Actinoplanes</taxon>
    </lineage>
</organism>
<dbReference type="Pfam" id="PF01276">
    <property type="entry name" value="OKR_DC_1"/>
    <property type="match status" value="1"/>
</dbReference>
<comment type="cofactor">
    <cofactor evidence="1">
        <name>pyridoxal 5'-phosphate</name>
        <dbReference type="ChEBI" id="CHEBI:597326"/>
    </cofactor>
</comment>
<dbReference type="SUPFAM" id="SSF53383">
    <property type="entry name" value="PLP-dependent transferases"/>
    <property type="match status" value="1"/>
</dbReference>
<evidence type="ECO:0000313" key="9">
    <source>
        <dbReference type="EMBL" id="GIF09056.1"/>
    </source>
</evidence>
<feature type="region of interest" description="Disordered" evidence="6">
    <location>
        <begin position="345"/>
        <end position="366"/>
    </location>
</feature>
<dbReference type="SUPFAM" id="SSF55904">
    <property type="entry name" value="Ornithine decarboxylase C-terminal domain"/>
    <property type="match status" value="1"/>
</dbReference>
<dbReference type="Proteomes" id="UP000629619">
    <property type="component" value="Unassembled WGS sequence"/>
</dbReference>
<keyword evidence="4" id="KW-0663">Pyridoxal phosphate</keyword>
<dbReference type="InterPro" id="IPR008286">
    <property type="entry name" value="Prn/Lys/Arg_de-COase_C"/>
</dbReference>
<evidence type="ECO:0000256" key="2">
    <source>
        <dbReference type="ARBA" id="ARBA00010671"/>
    </source>
</evidence>
<keyword evidence="10" id="KW-1185">Reference proteome</keyword>
<dbReference type="Gene3D" id="3.90.105.10">
    <property type="entry name" value="Molybdopterin biosynthesis moea protein, domain 2"/>
    <property type="match status" value="1"/>
</dbReference>
<feature type="domain" description="Orn/Lys/Arg decarboxylases family 1 pyridoxal-P attachment site" evidence="7">
    <location>
        <begin position="29"/>
        <end position="260"/>
    </location>
</feature>
<dbReference type="EMBL" id="BOMW01000073">
    <property type="protein sequence ID" value="GIF09056.1"/>
    <property type="molecule type" value="Genomic_DNA"/>
</dbReference>
<reference evidence="9" key="1">
    <citation type="submission" date="2021-01" db="EMBL/GenBank/DDBJ databases">
        <title>Whole genome shotgun sequence of Actinoplanes siamensis NBRC 109076.</title>
        <authorList>
            <person name="Komaki H."/>
            <person name="Tamura T."/>
        </authorList>
    </citation>
    <scope>NUCLEOTIDE SEQUENCE</scope>
    <source>
        <strain evidence="9">NBRC 109076</strain>
    </source>
</reference>
<dbReference type="RefSeq" id="WP_203684387.1">
    <property type="nucleotide sequence ID" value="NZ_BOMW01000073.1"/>
</dbReference>
<evidence type="ECO:0000256" key="4">
    <source>
        <dbReference type="ARBA" id="ARBA00022898"/>
    </source>
</evidence>
<sequence>MDQRTTPVLDAVSATPDFGGAAPTVEQAVVHAEALLADATGARQTVFAGCGCHVAMHAAVLAVARPGTRVAVDHSMHRSVVSGLILAGAEPVWLRPGWDPVHQINRPAGPADVAAVLAANPGVSAVLVRTPTVYGIGADVRTIARTCHREGVALVVDEPDGTYFPFHPDLPTPAVQARADLVVNTVPDGGACPASVVLADGGLVDPAELRRRLDLITAENRNPAAYAAIDGHRRHMVADGRRVLGEALDRVARLRARLERIPGLTVVGESVCPPDRVVEWDPLKVVVDVSALAITGYQAQAWLARQHQVTAGFADARRVVFPVSPSGDDAAVDRVLEALRALAEQPPTTNGDPAHAPNAQPARPLPTRRAMSLRDAYFADSEPVTDPMGRISAEMISPCPPGAPVILPGELFTADVVLHLRQHVAAGLPVADAGDPRLHTFRVVRASQTRN</sequence>
<protein>
    <submittedName>
        <fullName evidence="9">Ornithine decarboxylase</fullName>
    </submittedName>
</protein>
<evidence type="ECO:0000256" key="1">
    <source>
        <dbReference type="ARBA" id="ARBA00001933"/>
    </source>
</evidence>
<dbReference type="GO" id="GO:0003824">
    <property type="term" value="F:catalytic activity"/>
    <property type="evidence" value="ECO:0007669"/>
    <property type="project" value="InterPro"/>
</dbReference>
<gene>
    <name evidence="9" type="primary">ldcC</name>
    <name evidence="9" type="ORF">Asi03nite_65940</name>
</gene>
<dbReference type="PANTHER" id="PTHR43277:SF4">
    <property type="entry name" value="ARGININE DECARBOXYLASE"/>
    <property type="match status" value="1"/>
</dbReference>
<dbReference type="Pfam" id="PF03711">
    <property type="entry name" value="OKR_DC_1_C"/>
    <property type="match status" value="1"/>
</dbReference>
<evidence type="ECO:0000259" key="8">
    <source>
        <dbReference type="Pfam" id="PF03711"/>
    </source>
</evidence>
<comment type="caution">
    <text evidence="9">The sequence shown here is derived from an EMBL/GenBank/DDBJ whole genome shotgun (WGS) entry which is preliminary data.</text>
</comment>
<evidence type="ECO:0000256" key="5">
    <source>
        <dbReference type="ARBA" id="ARBA00023239"/>
    </source>
</evidence>
<proteinExistence type="inferred from homology"/>
<dbReference type="InterPro" id="IPR015421">
    <property type="entry name" value="PyrdxlP-dep_Trfase_major"/>
</dbReference>
<dbReference type="InterPro" id="IPR052357">
    <property type="entry name" value="Orn_Lys_Arg_decarboxylase-I"/>
</dbReference>
<dbReference type="InterPro" id="IPR036633">
    <property type="entry name" value="Prn/Lys/Arg_de-COase_C_sf"/>
</dbReference>
<dbReference type="AlphaFoldDB" id="A0A919NDC5"/>
<evidence type="ECO:0000256" key="3">
    <source>
        <dbReference type="ARBA" id="ARBA00022793"/>
    </source>
</evidence>
<name>A0A919NDC5_9ACTN</name>
<keyword evidence="3" id="KW-0210">Decarboxylase</keyword>